<evidence type="ECO:0000313" key="1">
    <source>
        <dbReference type="EMBL" id="DAD94096.1"/>
    </source>
</evidence>
<sequence>MKVPDNIKRAIKECAEAENKAKINERIIMRWLEDMKLTEDTCTDIEKDMTDAFIDYCKMSYAPDEFIEALENLGGE</sequence>
<accession>A0A8S5NIP7</accession>
<organism evidence="1">
    <name type="scientific">Siphoviridae sp. ctUF252</name>
    <dbReference type="NCBI Taxonomy" id="2826350"/>
    <lineage>
        <taxon>Viruses</taxon>
        <taxon>Duplodnaviria</taxon>
        <taxon>Heunggongvirae</taxon>
        <taxon>Uroviricota</taxon>
        <taxon>Caudoviricetes</taxon>
    </lineage>
</organism>
<dbReference type="EMBL" id="BK015173">
    <property type="protein sequence ID" value="DAD94096.1"/>
    <property type="molecule type" value="Genomic_DNA"/>
</dbReference>
<protein>
    <submittedName>
        <fullName evidence="1">Uncharacterized protein</fullName>
    </submittedName>
</protein>
<proteinExistence type="predicted"/>
<reference evidence="1" key="1">
    <citation type="journal article" date="2021" name="Proc. Natl. Acad. Sci. U.S.A.">
        <title>A Catalog of Tens of Thousands of Viruses from Human Metagenomes Reveals Hidden Associations with Chronic Diseases.</title>
        <authorList>
            <person name="Tisza M.J."/>
            <person name="Buck C.B."/>
        </authorList>
    </citation>
    <scope>NUCLEOTIDE SEQUENCE</scope>
    <source>
        <strain evidence="1">CtUF252</strain>
    </source>
</reference>
<name>A0A8S5NIP7_9CAUD</name>